<sequence length="45" mass="4834">MLDVDVARSGGGRTVIAHRRGLIVTSLEAHDREDAMQTTARVQSG</sequence>
<dbReference type="Gene3D" id="3.30.420.240">
    <property type="match status" value="1"/>
</dbReference>
<comment type="caution">
    <text evidence="1">The sequence shown here is derived from an EMBL/GenBank/DDBJ whole genome shotgun (WGS) entry which is preliminary data.</text>
</comment>
<accession>A0A6G4AEC8</accession>
<gene>
    <name evidence="1" type="ORF">G4H13_11610</name>
</gene>
<dbReference type="RefSeq" id="WP_164426379.1">
    <property type="nucleotide sequence ID" value="NZ_JAAIKT010000010.1"/>
</dbReference>
<protein>
    <submittedName>
        <fullName evidence="1">Uncharacterized protein</fullName>
    </submittedName>
</protein>
<dbReference type="AlphaFoldDB" id="A0A6G4AEC8"/>
<dbReference type="EMBL" id="JAAIKT010000010">
    <property type="protein sequence ID" value="NEW71031.1"/>
    <property type="molecule type" value="Genomic_DNA"/>
</dbReference>
<keyword evidence="2" id="KW-1185">Reference proteome</keyword>
<dbReference type="Proteomes" id="UP000476310">
    <property type="component" value="Unassembled WGS sequence"/>
</dbReference>
<organism evidence="1 2">
    <name type="scientific">Streptomyces rhizosphaericus</name>
    <dbReference type="NCBI Taxonomy" id="114699"/>
    <lineage>
        <taxon>Bacteria</taxon>
        <taxon>Bacillati</taxon>
        <taxon>Actinomycetota</taxon>
        <taxon>Actinomycetes</taxon>
        <taxon>Kitasatosporales</taxon>
        <taxon>Streptomycetaceae</taxon>
        <taxon>Streptomyces</taxon>
        <taxon>Streptomyces violaceusniger group</taxon>
    </lineage>
</organism>
<name>A0A6G4AEC8_9ACTN</name>
<reference evidence="1" key="1">
    <citation type="submission" date="2020-02" db="EMBL/GenBank/DDBJ databases">
        <title>A new Streptomyces sp. for controlling soil-borne diseases.</title>
        <authorList>
            <person name="Li X."/>
            <person name="Tian Y."/>
            <person name="Gao K."/>
        </authorList>
    </citation>
    <scope>NUCLEOTIDE SEQUENCE [LARGE SCALE GENOMIC DNA]</scope>
    <source>
        <strain evidence="1">0250</strain>
    </source>
</reference>
<evidence type="ECO:0000313" key="2">
    <source>
        <dbReference type="Proteomes" id="UP000476310"/>
    </source>
</evidence>
<evidence type="ECO:0000313" key="1">
    <source>
        <dbReference type="EMBL" id="NEW71031.1"/>
    </source>
</evidence>
<proteinExistence type="predicted"/>